<evidence type="ECO:0000256" key="3">
    <source>
        <dbReference type="ARBA" id="ARBA00023157"/>
    </source>
</evidence>
<dbReference type="InterPro" id="IPR013162">
    <property type="entry name" value="CD80_C2-set"/>
</dbReference>
<dbReference type="Proteomes" id="UP001187343">
    <property type="component" value="Unassembled WGS sequence"/>
</dbReference>
<dbReference type="PANTHER" id="PTHR46484:SF8">
    <property type="entry name" value="B-CELL RECEPTOR CD22-LIKE-RELATED"/>
    <property type="match status" value="1"/>
</dbReference>
<dbReference type="GO" id="GO:0016020">
    <property type="term" value="C:membrane"/>
    <property type="evidence" value="ECO:0007669"/>
    <property type="project" value="UniProtKB-SubCell"/>
</dbReference>
<evidence type="ECO:0000313" key="8">
    <source>
        <dbReference type="EMBL" id="KAK2869936.1"/>
    </source>
</evidence>
<feature type="region of interest" description="Disordered" evidence="4">
    <location>
        <begin position="479"/>
        <end position="507"/>
    </location>
</feature>
<feature type="domain" description="Ig-like" evidence="7">
    <location>
        <begin position="606"/>
        <end position="693"/>
    </location>
</feature>
<evidence type="ECO:0000256" key="5">
    <source>
        <dbReference type="SAM" id="Phobius"/>
    </source>
</evidence>
<keyword evidence="5" id="KW-1133">Transmembrane helix</keyword>
<dbReference type="SUPFAM" id="SSF48726">
    <property type="entry name" value="Immunoglobulin"/>
    <property type="match status" value="4"/>
</dbReference>
<feature type="compositionally biased region" description="Polar residues" evidence="4">
    <location>
        <begin position="482"/>
        <end position="495"/>
    </location>
</feature>
<dbReference type="AlphaFoldDB" id="A0AA88P419"/>
<feature type="domain" description="Ig-like" evidence="7">
    <location>
        <begin position="505"/>
        <end position="599"/>
    </location>
</feature>
<keyword evidence="6" id="KW-0732">Signal</keyword>
<dbReference type="EMBL" id="JAUYZG010000024">
    <property type="protein sequence ID" value="KAK2869936.1"/>
    <property type="molecule type" value="Genomic_DNA"/>
</dbReference>
<protein>
    <recommendedName>
        <fullName evidence="7">Ig-like domain-containing protein</fullName>
    </recommendedName>
</protein>
<feature type="domain" description="Ig-like" evidence="7">
    <location>
        <begin position="254"/>
        <end position="334"/>
    </location>
</feature>
<feature type="domain" description="Ig-like" evidence="7">
    <location>
        <begin position="150"/>
        <end position="244"/>
    </location>
</feature>
<evidence type="ECO:0000256" key="4">
    <source>
        <dbReference type="SAM" id="MobiDB-lite"/>
    </source>
</evidence>
<name>A0AA88P419_9TELE</name>
<dbReference type="InterPro" id="IPR003599">
    <property type="entry name" value="Ig_sub"/>
</dbReference>
<comment type="caution">
    <text evidence="8">The sequence shown here is derived from an EMBL/GenBank/DDBJ whole genome shotgun (WGS) entry which is preliminary data.</text>
</comment>
<dbReference type="PROSITE" id="PS50835">
    <property type="entry name" value="IG_LIKE"/>
    <property type="match status" value="4"/>
</dbReference>
<feature type="signal peptide" evidence="6">
    <location>
        <begin position="1"/>
        <end position="22"/>
    </location>
</feature>
<keyword evidence="3" id="KW-1015">Disulfide bond</keyword>
<keyword evidence="2 5" id="KW-0472">Membrane</keyword>
<proteinExistence type="predicted"/>
<evidence type="ECO:0000256" key="1">
    <source>
        <dbReference type="ARBA" id="ARBA00004167"/>
    </source>
</evidence>
<dbReference type="InterPro" id="IPR036179">
    <property type="entry name" value="Ig-like_dom_sf"/>
</dbReference>
<dbReference type="InterPro" id="IPR003598">
    <property type="entry name" value="Ig_sub2"/>
</dbReference>
<keyword evidence="5" id="KW-0812">Transmembrane</keyword>
<dbReference type="InterPro" id="IPR013783">
    <property type="entry name" value="Ig-like_fold"/>
</dbReference>
<feature type="chain" id="PRO_5041647196" description="Ig-like domain-containing protein" evidence="6">
    <location>
        <begin position="23"/>
        <end position="826"/>
    </location>
</feature>
<dbReference type="SMART" id="SM00409">
    <property type="entry name" value="IG"/>
    <property type="match status" value="4"/>
</dbReference>
<dbReference type="SMART" id="SM00408">
    <property type="entry name" value="IGc2"/>
    <property type="match status" value="2"/>
</dbReference>
<keyword evidence="9" id="KW-1185">Reference proteome</keyword>
<dbReference type="Pfam" id="PF13927">
    <property type="entry name" value="Ig_3"/>
    <property type="match status" value="1"/>
</dbReference>
<dbReference type="Gene3D" id="2.60.40.10">
    <property type="entry name" value="Immunoglobulins"/>
    <property type="match status" value="6"/>
</dbReference>
<dbReference type="InterPro" id="IPR007110">
    <property type="entry name" value="Ig-like_dom"/>
</dbReference>
<organism evidence="8 9">
    <name type="scientific">Cirrhinus molitorella</name>
    <name type="common">mud carp</name>
    <dbReference type="NCBI Taxonomy" id="172907"/>
    <lineage>
        <taxon>Eukaryota</taxon>
        <taxon>Metazoa</taxon>
        <taxon>Chordata</taxon>
        <taxon>Craniata</taxon>
        <taxon>Vertebrata</taxon>
        <taxon>Euteleostomi</taxon>
        <taxon>Actinopterygii</taxon>
        <taxon>Neopterygii</taxon>
        <taxon>Teleostei</taxon>
        <taxon>Ostariophysi</taxon>
        <taxon>Cypriniformes</taxon>
        <taxon>Cyprinidae</taxon>
        <taxon>Labeoninae</taxon>
        <taxon>Labeonini</taxon>
        <taxon>Cirrhinus</taxon>
    </lineage>
</organism>
<reference evidence="8" key="1">
    <citation type="submission" date="2023-08" db="EMBL/GenBank/DDBJ databases">
        <title>Chromosome-level Genome Assembly of mud carp (Cirrhinus molitorella).</title>
        <authorList>
            <person name="Liu H."/>
        </authorList>
    </citation>
    <scope>NUCLEOTIDE SEQUENCE</scope>
    <source>
        <strain evidence="8">Prfri</strain>
        <tissue evidence="8">Muscle</tissue>
    </source>
</reference>
<gene>
    <name evidence="8" type="ORF">Q8A67_024328</name>
</gene>
<sequence length="826" mass="92847">MDCTVAVFSFMVFLFLPVQVHMQKYYAGLPNRINALSGSCVQIPCTFDAPENTLKNTKSIFGCWIKKNPAFSMKDCLVIFNGSSNIMSGFNHIEILGNLSQHECTNVFYDVMNNHTDKYYFRVEMKNPEDWKYTYAENPVYISVSNVPEPPVLTPIHLQEVMEETTVNLSCSAEAPCPKQPPTVFWSNIPESANITTWLQEKPDKTQSVFSHVTFKASYMDNRKNISCTATYPRNIPNDSTVVTTMILRVLFSPKETHIIINPSDAVSVGTNVTLTCKSKASPNEMNYTWYKHGQEKVLDFGEQLTLSVNGRSEGWYFCTAKNIHGTQTSEEIQLIVEKVRKSLLILSSRPLEMFVIQIPFFTIIIIIFSAVLLHTHSADDTYTAVMPQTVTALTGSCEKRNRSKSLHGIWLKNKSQFANTGSFIAFNSSKNIIKGFRDIKITGDLTKMNCTTVFYNIMKNHSDRYYFRLEMEPNGFRATFNPDTADSPDSSKTVNIRVRDSPEPPILSPTDLQEVMEGTTVNLSCSAEAPCPEQPPKISWSNIPESAHITTQLQEKPDKTQTVFSYVTFKASYKDHRENISCTATYPGIITHDSTTVMLRVLFSPKETHITINPSGSVSFGTNVTLTCKSKGSPSKQMNYTWYKDGQEMLIAWGKKITFILNYSNTGLYFCIAHNKHGNQSSAEIQLTAEVTGISDGKEQGGHSMLLIAGCVGAIVAVLMFSVIGICTRMRMKTHRGDNFGERNSLNQAQNETIERNCTYAAVVIVTNQDNKISDEQSVRDCNTKFSAQINHKTEKDSTEEDNNKKAKRNILEKSISYKLNCFSE</sequence>
<dbReference type="Pfam" id="PF13895">
    <property type="entry name" value="Ig_2"/>
    <property type="match status" value="1"/>
</dbReference>
<evidence type="ECO:0000259" key="7">
    <source>
        <dbReference type="PROSITE" id="PS50835"/>
    </source>
</evidence>
<accession>A0AA88P419</accession>
<evidence type="ECO:0000313" key="9">
    <source>
        <dbReference type="Proteomes" id="UP001187343"/>
    </source>
</evidence>
<evidence type="ECO:0000256" key="6">
    <source>
        <dbReference type="SAM" id="SignalP"/>
    </source>
</evidence>
<dbReference type="Pfam" id="PF08205">
    <property type="entry name" value="C2-set_2"/>
    <property type="match status" value="1"/>
</dbReference>
<feature type="transmembrane region" description="Helical" evidence="5">
    <location>
        <begin position="706"/>
        <end position="727"/>
    </location>
</feature>
<comment type="subcellular location">
    <subcellularLocation>
        <location evidence="1">Membrane</location>
        <topology evidence="1">Single-pass membrane protein</topology>
    </subcellularLocation>
</comment>
<dbReference type="PANTHER" id="PTHR46484">
    <property type="entry name" value="SI:CH211-171H4.5-RELATED"/>
    <property type="match status" value="1"/>
</dbReference>
<evidence type="ECO:0000256" key="2">
    <source>
        <dbReference type="ARBA" id="ARBA00023136"/>
    </source>
</evidence>
<feature type="transmembrane region" description="Helical" evidence="5">
    <location>
        <begin position="355"/>
        <end position="374"/>
    </location>
</feature>